<organism evidence="1 2">
    <name type="scientific">Paenibacillus algorifonticola</name>
    <dbReference type="NCBI Taxonomy" id="684063"/>
    <lineage>
        <taxon>Bacteria</taxon>
        <taxon>Bacillati</taxon>
        <taxon>Bacillota</taxon>
        <taxon>Bacilli</taxon>
        <taxon>Bacillales</taxon>
        <taxon>Paenibacillaceae</taxon>
        <taxon>Paenibacillus</taxon>
    </lineage>
</organism>
<sequence>MQYNDEVQKIINNLKEHCQKKQDIIDKGQPDEKVHWEAVGRVNALSHAIQELEFLYQTGKSKD</sequence>
<keyword evidence="2" id="KW-1185">Reference proteome</keyword>
<proteinExistence type="predicted"/>
<evidence type="ECO:0000313" key="1">
    <source>
        <dbReference type="EMBL" id="SFF22842.1"/>
    </source>
</evidence>
<dbReference type="Proteomes" id="UP000183410">
    <property type="component" value="Unassembled WGS sequence"/>
</dbReference>
<dbReference type="AlphaFoldDB" id="A0A1I2GZK5"/>
<protein>
    <submittedName>
        <fullName evidence="1">Uncharacterized protein</fullName>
    </submittedName>
</protein>
<evidence type="ECO:0000313" key="2">
    <source>
        <dbReference type="Proteomes" id="UP000183410"/>
    </source>
</evidence>
<dbReference type="EMBL" id="FONN01000019">
    <property type="protein sequence ID" value="SFF22842.1"/>
    <property type="molecule type" value="Genomic_DNA"/>
</dbReference>
<reference evidence="2" key="1">
    <citation type="submission" date="2016-10" db="EMBL/GenBank/DDBJ databases">
        <authorList>
            <person name="Varghese N."/>
            <person name="Submissions S."/>
        </authorList>
    </citation>
    <scope>NUCLEOTIDE SEQUENCE [LARGE SCALE GENOMIC DNA]</scope>
    <source>
        <strain evidence="2">CGMCC 1.10223</strain>
    </source>
</reference>
<name>A0A1I2GZK5_9BACL</name>
<gene>
    <name evidence="1" type="ORF">SAMN04487969_11950</name>
</gene>
<accession>A0A1I2GZK5</accession>
<dbReference type="RefSeq" id="WP_046233690.1">
    <property type="nucleotide sequence ID" value="NZ_FONN01000019.1"/>
</dbReference>